<dbReference type="InterPro" id="IPR011856">
    <property type="entry name" value="tRNA_endonuc-like_dom_sf"/>
</dbReference>
<dbReference type="SUPFAM" id="SSF52980">
    <property type="entry name" value="Restriction endonuclease-like"/>
    <property type="match status" value="1"/>
</dbReference>
<sequence>MNAKQIIVTKNSEEKEFYSEDKLRASLRSCGATNNQIDVIISQINAHIYNGITTNDIYKKAFSILKKFDRTFASRYSLKRALFELGPTGYPFERLISALLKEKGFKTKVGVVLQGHCVTHEVDVLAEKDGIAYAIECKFHSDSRATSNVKVPLYINSRFLDVQKHWNGNSNNGTHLKQGWLVTNTRFTKDAVDYGKCIGLTLLSWDYPKGNGIKTNIDSYGLYPVTALTTLTKKEKQQLITRDVILLKELYYNIQVLQNLNISANRIRQTKNEMGKLLHYDTFTNGTR</sequence>
<keyword evidence="6" id="KW-1185">Reference proteome</keyword>
<protein>
    <submittedName>
        <fullName evidence="5">Restriction endonuclease</fullName>
        <ecNumber evidence="5">3.1.21.-</ecNumber>
    </submittedName>
</protein>
<comment type="caution">
    <text evidence="5">The sequence shown here is derived from an EMBL/GenBank/DDBJ whole genome shotgun (WGS) entry which is preliminary data.</text>
</comment>
<dbReference type="GO" id="GO:0004519">
    <property type="term" value="F:endonuclease activity"/>
    <property type="evidence" value="ECO:0007669"/>
    <property type="project" value="UniProtKB-KW"/>
</dbReference>
<dbReference type="RefSeq" id="WP_376894142.1">
    <property type="nucleotide sequence ID" value="NZ_JBHULS010000004.1"/>
</dbReference>
<evidence type="ECO:0000313" key="6">
    <source>
        <dbReference type="Proteomes" id="UP001597472"/>
    </source>
</evidence>
<evidence type="ECO:0000256" key="2">
    <source>
        <dbReference type="ARBA" id="ARBA00022840"/>
    </source>
</evidence>
<keyword evidence="5" id="KW-0378">Hydrolase</keyword>
<reference evidence="6" key="1">
    <citation type="journal article" date="2019" name="Int. J. Syst. Evol. Microbiol.">
        <title>The Global Catalogue of Microorganisms (GCM) 10K type strain sequencing project: providing services to taxonomists for standard genome sequencing and annotation.</title>
        <authorList>
            <consortium name="The Broad Institute Genomics Platform"/>
            <consortium name="The Broad Institute Genome Sequencing Center for Infectious Disease"/>
            <person name="Wu L."/>
            <person name="Ma J."/>
        </authorList>
    </citation>
    <scope>NUCLEOTIDE SEQUENCE [LARGE SCALE GENOMIC DNA]</scope>
    <source>
        <strain evidence="6">KCTC 42587</strain>
    </source>
</reference>
<dbReference type="InterPro" id="IPR005144">
    <property type="entry name" value="ATP-cone_dom"/>
</dbReference>
<evidence type="ECO:0000313" key="5">
    <source>
        <dbReference type="EMBL" id="MFD2552228.1"/>
    </source>
</evidence>
<proteinExistence type="predicted"/>
<evidence type="ECO:0000256" key="3">
    <source>
        <dbReference type="PROSITE-ProRule" id="PRU00492"/>
    </source>
</evidence>
<feature type="domain" description="ATP-cone" evidence="4">
    <location>
        <begin position="6"/>
        <end position="87"/>
    </location>
</feature>
<dbReference type="GO" id="GO:0016787">
    <property type="term" value="F:hydrolase activity"/>
    <property type="evidence" value="ECO:0007669"/>
    <property type="project" value="UniProtKB-KW"/>
</dbReference>
<dbReference type="CDD" id="cd22308">
    <property type="entry name" value="Af1548-like"/>
    <property type="match status" value="1"/>
</dbReference>
<dbReference type="EMBL" id="JBHULS010000004">
    <property type="protein sequence ID" value="MFD2552228.1"/>
    <property type="molecule type" value="Genomic_DNA"/>
</dbReference>
<dbReference type="PROSITE" id="PS51161">
    <property type="entry name" value="ATP_CONE"/>
    <property type="match status" value="1"/>
</dbReference>
<name>A0ABW5KV87_9FLAO</name>
<organism evidence="5 6">
    <name type="scientific">Bizionia sediminis</name>
    <dbReference type="NCBI Taxonomy" id="1737064"/>
    <lineage>
        <taxon>Bacteria</taxon>
        <taxon>Pseudomonadati</taxon>
        <taxon>Bacteroidota</taxon>
        <taxon>Flavobacteriia</taxon>
        <taxon>Flavobacteriales</taxon>
        <taxon>Flavobacteriaceae</taxon>
        <taxon>Bizionia</taxon>
    </lineage>
</organism>
<accession>A0ABW5KV87</accession>
<gene>
    <name evidence="5" type="ORF">ACFSQP_10410</name>
</gene>
<dbReference type="InterPro" id="IPR011335">
    <property type="entry name" value="Restrct_endonuc-II-like"/>
</dbReference>
<dbReference type="Gene3D" id="3.40.1350.10">
    <property type="match status" value="1"/>
</dbReference>
<dbReference type="Pfam" id="PF04471">
    <property type="entry name" value="Mrr_cat"/>
    <property type="match status" value="1"/>
</dbReference>
<keyword evidence="1 3" id="KW-0547">Nucleotide-binding</keyword>
<evidence type="ECO:0000256" key="1">
    <source>
        <dbReference type="ARBA" id="ARBA00022741"/>
    </source>
</evidence>
<dbReference type="Proteomes" id="UP001597472">
    <property type="component" value="Unassembled WGS sequence"/>
</dbReference>
<dbReference type="EC" id="3.1.21.-" evidence="5"/>
<dbReference type="InterPro" id="IPR007560">
    <property type="entry name" value="Restrct_endonuc_IV_Mrr"/>
</dbReference>
<keyword evidence="5" id="KW-0255">Endonuclease</keyword>
<keyword evidence="2 3" id="KW-0067">ATP-binding</keyword>
<evidence type="ECO:0000259" key="4">
    <source>
        <dbReference type="PROSITE" id="PS51161"/>
    </source>
</evidence>
<keyword evidence="5" id="KW-0540">Nuclease</keyword>